<dbReference type="PROSITE" id="PS50110">
    <property type="entry name" value="RESPONSE_REGULATORY"/>
    <property type="match status" value="1"/>
</dbReference>
<gene>
    <name evidence="4" type="ORF">ACFQ5G_34670</name>
</gene>
<evidence type="ECO:0000259" key="3">
    <source>
        <dbReference type="PROSITE" id="PS50110"/>
    </source>
</evidence>
<dbReference type="Proteomes" id="UP001597183">
    <property type="component" value="Unassembled WGS sequence"/>
</dbReference>
<dbReference type="InterPro" id="IPR001789">
    <property type="entry name" value="Sig_transdc_resp-reg_receiver"/>
</dbReference>
<protein>
    <submittedName>
        <fullName evidence="4">PleD family two-component system response regulator</fullName>
    </submittedName>
</protein>
<keyword evidence="1 2" id="KW-0597">Phosphoprotein</keyword>
<dbReference type="InterPro" id="IPR011006">
    <property type="entry name" value="CheY-like_superfamily"/>
</dbReference>
<evidence type="ECO:0000313" key="4">
    <source>
        <dbReference type="EMBL" id="MFD1370507.1"/>
    </source>
</evidence>
<dbReference type="SMART" id="SM00448">
    <property type="entry name" value="REC"/>
    <property type="match status" value="1"/>
</dbReference>
<evidence type="ECO:0000256" key="1">
    <source>
        <dbReference type="ARBA" id="ARBA00022553"/>
    </source>
</evidence>
<name>A0ABW4AI75_9ACTN</name>
<dbReference type="EMBL" id="JBHTMK010000044">
    <property type="protein sequence ID" value="MFD1370507.1"/>
    <property type="molecule type" value="Genomic_DNA"/>
</dbReference>
<feature type="modified residue" description="4-aspartylphosphate" evidence="2">
    <location>
        <position position="62"/>
    </location>
</feature>
<proteinExistence type="predicted"/>
<evidence type="ECO:0000313" key="5">
    <source>
        <dbReference type="Proteomes" id="UP001597183"/>
    </source>
</evidence>
<sequence>MRDTATASRRKHTILTVTRDTGTRELIKFMLRTVGFNTAEAVDSPSAIETIHRSRPDLVILDQDLDRSNCLATCFRMRGLDATHAAPILILADRIAELDPSVARSAGVAGFVPKPVRMPDLVESVGLLLPWRRERKSRISLPFGPQRHTR</sequence>
<evidence type="ECO:0000256" key="2">
    <source>
        <dbReference type="PROSITE-ProRule" id="PRU00169"/>
    </source>
</evidence>
<dbReference type="Gene3D" id="3.40.50.2300">
    <property type="match status" value="1"/>
</dbReference>
<organism evidence="4 5">
    <name type="scientific">Actinoplanes sichuanensis</name>
    <dbReference type="NCBI Taxonomy" id="512349"/>
    <lineage>
        <taxon>Bacteria</taxon>
        <taxon>Bacillati</taxon>
        <taxon>Actinomycetota</taxon>
        <taxon>Actinomycetes</taxon>
        <taxon>Micromonosporales</taxon>
        <taxon>Micromonosporaceae</taxon>
        <taxon>Actinoplanes</taxon>
    </lineage>
</organism>
<dbReference type="PANTHER" id="PTHR44591">
    <property type="entry name" value="STRESS RESPONSE REGULATOR PROTEIN 1"/>
    <property type="match status" value="1"/>
</dbReference>
<dbReference type="Pfam" id="PF00072">
    <property type="entry name" value="Response_reg"/>
    <property type="match status" value="1"/>
</dbReference>
<reference evidence="5" key="1">
    <citation type="journal article" date="2019" name="Int. J. Syst. Evol. Microbiol.">
        <title>The Global Catalogue of Microorganisms (GCM) 10K type strain sequencing project: providing services to taxonomists for standard genome sequencing and annotation.</title>
        <authorList>
            <consortium name="The Broad Institute Genomics Platform"/>
            <consortium name="The Broad Institute Genome Sequencing Center for Infectious Disease"/>
            <person name="Wu L."/>
            <person name="Ma J."/>
        </authorList>
    </citation>
    <scope>NUCLEOTIDE SEQUENCE [LARGE SCALE GENOMIC DNA]</scope>
    <source>
        <strain evidence="5">CCM 7526</strain>
    </source>
</reference>
<dbReference type="PANTHER" id="PTHR44591:SF3">
    <property type="entry name" value="RESPONSE REGULATORY DOMAIN-CONTAINING PROTEIN"/>
    <property type="match status" value="1"/>
</dbReference>
<feature type="domain" description="Response regulatory" evidence="3">
    <location>
        <begin position="13"/>
        <end position="129"/>
    </location>
</feature>
<keyword evidence="5" id="KW-1185">Reference proteome</keyword>
<accession>A0ABW4AI75</accession>
<dbReference type="SUPFAM" id="SSF52172">
    <property type="entry name" value="CheY-like"/>
    <property type="match status" value="1"/>
</dbReference>
<dbReference type="InterPro" id="IPR050595">
    <property type="entry name" value="Bact_response_regulator"/>
</dbReference>
<dbReference type="RefSeq" id="WP_317793722.1">
    <property type="nucleotide sequence ID" value="NZ_AP028461.1"/>
</dbReference>
<comment type="caution">
    <text evidence="4">The sequence shown here is derived from an EMBL/GenBank/DDBJ whole genome shotgun (WGS) entry which is preliminary data.</text>
</comment>